<dbReference type="AlphaFoldDB" id="A0A816IJF0"/>
<gene>
    <name evidence="2" type="ORF">DARMORV10_C03P65220.1</name>
</gene>
<keyword evidence="1" id="KW-1133">Transmembrane helix</keyword>
<reference evidence="2" key="1">
    <citation type="submission" date="2021-01" db="EMBL/GenBank/DDBJ databases">
        <authorList>
            <consortium name="Genoscope - CEA"/>
            <person name="William W."/>
        </authorList>
    </citation>
    <scope>NUCLEOTIDE SEQUENCE</scope>
</reference>
<sequence length="46" mass="5067">MKSSSGGSREALASFIEVLLAGGLVLDLLWLQSLRRRSGKVHRSKR</sequence>
<evidence type="ECO:0000313" key="2">
    <source>
        <dbReference type="EMBL" id="CAF1707801.1"/>
    </source>
</evidence>
<evidence type="ECO:0000256" key="1">
    <source>
        <dbReference type="SAM" id="Phobius"/>
    </source>
</evidence>
<accession>A0A816IJF0</accession>
<keyword evidence="1" id="KW-0812">Transmembrane</keyword>
<protein>
    <submittedName>
        <fullName evidence="2">(rape) hypothetical protein</fullName>
    </submittedName>
</protein>
<feature type="transmembrane region" description="Helical" evidence="1">
    <location>
        <begin position="12"/>
        <end position="31"/>
    </location>
</feature>
<keyword evidence="1" id="KW-0472">Membrane</keyword>
<name>A0A816IJF0_BRANA</name>
<organism evidence="2">
    <name type="scientific">Brassica napus</name>
    <name type="common">Rape</name>
    <dbReference type="NCBI Taxonomy" id="3708"/>
    <lineage>
        <taxon>Eukaryota</taxon>
        <taxon>Viridiplantae</taxon>
        <taxon>Streptophyta</taxon>
        <taxon>Embryophyta</taxon>
        <taxon>Tracheophyta</taxon>
        <taxon>Spermatophyta</taxon>
        <taxon>Magnoliopsida</taxon>
        <taxon>eudicotyledons</taxon>
        <taxon>Gunneridae</taxon>
        <taxon>Pentapetalae</taxon>
        <taxon>rosids</taxon>
        <taxon>malvids</taxon>
        <taxon>Brassicales</taxon>
        <taxon>Brassicaceae</taxon>
        <taxon>Brassiceae</taxon>
        <taxon>Brassica</taxon>
    </lineage>
</organism>
<proteinExistence type="predicted"/>
<dbReference type="EMBL" id="HG994367">
    <property type="protein sequence ID" value="CAF1707801.1"/>
    <property type="molecule type" value="Genomic_DNA"/>
</dbReference>
<dbReference type="Proteomes" id="UP001295469">
    <property type="component" value="Chromosome C03"/>
</dbReference>